<dbReference type="InterPro" id="IPR001623">
    <property type="entry name" value="DnaJ_domain"/>
</dbReference>
<dbReference type="SMART" id="SM00271">
    <property type="entry name" value="DnaJ"/>
    <property type="match status" value="1"/>
</dbReference>
<dbReference type="GO" id="GO:1900073">
    <property type="term" value="P:regulation of neuromuscular synaptic transmission"/>
    <property type="evidence" value="ECO:0000318"/>
    <property type="project" value="GO_Central"/>
</dbReference>
<name>T1FTN0_HELRO</name>
<proteinExistence type="predicted"/>
<protein>
    <recommendedName>
        <fullName evidence="8">J domain-containing protein</fullName>
    </recommendedName>
</protein>
<evidence type="ECO:0000256" key="1">
    <source>
        <dbReference type="ARBA" id="ARBA00004635"/>
    </source>
</evidence>
<evidence type="ECO:0000256" key="5">
    <source>
        <dbReference type="ARBA" id="ARBA00023288"/>
    </source>
</evidence>
<evidence type="ECO:0000256" key="6">
    <source>
        <dbReference type="SAM" id="MobiDB-lite"/>
    </source>
</evidence>
<organism evidence="10 11">
    <name type="scientific">Helobdella robusta</name>
    <name type="common">Californian leech</name>
    <dbReference type="NCBI Taxonomy" id="6412"/>
    <lineage>
        <taxon>Eukaryota</taxon>
        <taxon>Metazoa</taxon>
        <taxon>Spiralia</taxon>
        <taxon>Lophotrochozoa</taxon>
        <taxon>Annelida</taxon>
        <taxon>Clitellata</taxon>
        <taxon>Hirudinea</taxon>
        <taxon>Rhynchobdellida</taxon>
        <taxon>Glossiphoniidae</taxon>
        <taxon>Helobdella</taxon>
    </lineage>
</organism>
<feature type="chain" id="PRO_5010980989" description="J domain-containing protein" evidence="7">
    <location>
        <begin position="18"/>
        <end position="197"/>
    </location>
</feature>
<dbReference type="PANTHER" id="PTHR44027">
    <property type="entry name" value="DNAJ HOMOLOG SUBFAMILY C MEMBER 5 HOMOLOG"/>
    <property type="match status" value="1"/>
</dbReference>
<dbReference type="GeneID" id="20212177"/>
<feature type="region of interest" description="Disordered" evidence="6">
    <location>
        <begin position="155"/>
        <end position="184"/>
    </location>
</feature>
<dbReference type="PRINTS" id="PR00625">
    <property type="entry name" value="JDOMAIN"/>
</dbReference>
<evidence type="ECO:0000313" key="11">
    <source>
        <dbReference type="Proteomes" id="UP000015101"/>
    </source>
</evidence>
<feature type="signal peptide" evidence="7">
    <location>
        <begin position="1"/>
        <end position="17"/>
    </location>
</feature>
<dbReference type="FunFam" id="1.10.287.110:FF:000017">
    <property type="entry name" value="dnaJ homolog subfamily C member 5"/>
    <property type="match status" value="1"/>
</dbReference>
<dbReference type="GO" id="GO:0061177">
    <property type="term" value="C:type Is terminal bouton"/>
    <property type="evidence" value="ECO:0000318"/>
    <property type="project" value="GO_Central"/>
</dbReference>
<dbReference type="KEGG" id="hro:HELRODRAFT_192159"/>
<sequence length="197" mass="22005">MTFLLLILRPILTKASGSSLYAVLGVNKGCSHDEIKKAYRKLALLYHPDKNPHNPEATAKFQEVNQANRVLSDPTKRGIYDRYGSIGLYVAEQFGEENVNTYFVLTSPWCKVLFLACGLLTGCYLCCCFCCCFNFCCGKCRPRNVDNSGQYGNLHDDLDSQDGSQEHEPIISQPQPAASGKAPFENIELTEKKTYLD</sequence>
<dbReference type="RefSeq" id="XP_009019126.1">
    <property type="nucleotide sequence ID" value="XM_009020878.1"/>
</dbReference>
<comment type="subcellular location">
    <subcellularLocation>
        <location evidence="1">Membrane</location>
        <topology evidence="1">Lipid-anchor</topology>
    </subcellularLocation>
</comment>
<dbReference type="GO" id="GO:0016020">
    <property type="term" value="C:membrane"/>
    <property type="evidence" value="ECO:0007669"/>
    <property type="project" value="UniProtKB-SubCell"/>
</dbReference>
<evidence type="ECO:0000259" key="8">
    <source>
        <dbReference type="PROSITE" id="PS50076"/>
    </source>
</evidence>
<dbReference type="eggNOG" id="KOG0716">
    <property type="taxonomic scope" value="Eukaryota"/>
</dbReference>
<dbReference type="PROSITE" id="PS50076">
    <property type="entry name" value="DNAJ_2"/>
    <property type="match status" value="1"/>
</dbReference>
<evidence type="ECO:0000313" key="9">
    <source>
        <dbReference type="EMBL" id="ESO02912.1"/>
    </source>
</evidence>
<dbReference type="OrthoDB" id="445556at2759"/>
<feature type="domain" description="J" evidence="8">
    <location>
        <begin position="19"/>
        <end position="84"/>
    </location>
</feature>
<keyword evidence="3" id="KW-0564">Palmitate</keyword>
<reference evidence="10" key="3">
    <citation type="submission" date="2015-06" db="UniProtKB">
        <authorList>
            <consortium name="EnsemblMetazoa"/>
        </authorList>
    </citation>
    <scope>IDENTIFICATION</scope>
</reference>
<gene>
    <name evidence="10" type="primary">20212177</name>
    <name evidence="9" type="ORF">HELRODRAFT_192159</name>
</gene>
<evidence type="ECO:0000256" key="7">
    <source>
        <dbReference type="SAM" id="SignalP"/>
    </source>
</evidence>
<evidence type="ECO:0000313" key="10">
    <source>
        <dbReference type="EnsemblMetazoa" id="HelroP192159"/>
    </source>
</evidence>
<reference evidence="9 11" key="2">
    <citation type="journal article" date="2013" name="Nature">
        <title>Insights into bilaterian evolution from three spiralian genomes.</title>
        <authorList>
            <person name="Simakov O."/>
            <person name="Marletaz F."/>
            <person name="Cho S.J."/>
            <person name="Edsinger-Gonzales E."/>
            <person name="Havlak P."/>
            <person name="Hellsten U."/>
            <person name="Kuo D.H."/>
            <person name="Larsson T."/>
            <person name="Lv J."/>
            <person name="Arendt D."/>
            <person name="Savage R."/>
            <person name="Osoegawa K."/>
            <person name="de Jong P."/>
            <person name="Grimwood J."/>
            <person name="Chapman J.A."/>
            <person name="Shapiro H."/>
            <person name="Aerts A."/>
            <person name="Otillar R.P."/>
            <person name="Terry A.Y."/>
            <person name="Boore J.L."/>
            <person name="Grigoriev I.V."/>
            <person name="Lindberg D.R."/>
            <person name="Seaver E.C."/>
            <person name="Weisblat D.A."/>
            <person name="Putnam N.H."/>
            <person name="Rokhsar D.S."/>
        </authorList>
    </citation>
    <scope>NUCLEOTIDE SEQUENCE</scope>
</reference>
<keyword evidence="7" id="KW-0732">Signal</keyword>
<evidence type="ECO:0000256" key="2">
    <source>
        <dbReference type="ARBA" id="ARBA00023136"/>
    </source>
</evidence>
<dbReference type="InterPro" id="IPR051434">
    <property type="entry name" value="DnaJ_C_subfamily_member5"/>
</dbReference>
<dbReference type="EnsemblMetazoa" id="HelroT192159">
    <property type="protein sequence ID" value="HelroP192159"/>
    <property type="gene ID" value="HelroG192159"/>
</dbReference>
<dbReference type="CDD" id="cd06257">
    <property type="entry name" value="DnaJ"/>
    <property type="match status" value="1"/>
</dbReference>
<dbReference type="InterPro" id="IPR036869">
    <property type="entry name" value="J_dom_sf"/>
</dbReference>
<dbReference type="PANTHER" id="PTHR44027:SF7">
    <property type="entry name" value="DNAJ HOMOLOG SUBFAMILY C MEMBER 5 HOMOLOG"/>
    <property type="match status" value="1"/>
</dbReference>
<reference evidence="11" key="1">
    <citation type="submission" date="2012-12" db="EMBL/GenBank/DDBJ databases">
        <authorList>
            <person name="Hellsten U."/>
            <person name="Grimwood J."/>
            <person name="Chapman J.A."/>
            <person name="Shapiro H."/>
            <person name="Aerts A."/>
            <person name="Otillar R.P."/>
            <person name="Terry A.Y."/>
            <person name="Boore J.L."/>
            <person name="Simakov O."/>
            <person name="Marletaz F."/>
            <person name="Cho S.-J."/>
            <person name="Edsinger-Gonzales E."/>
            <person name="Havlak P."/>
            <person name="Kuo D.-H."/>
            <person name="Larsson T."/>
            <person name="Lv J."/>
            <person name="Arendt D."/>
            <person name="Savage R."/>
            <person name="Osoegawa K."/>
            <person name="de Jong P."/>
            <person name="Lindberg D.R."/>
            <person name="Seaver E.C."/>
            <person name="Weisblat D.A."/>
            <person name="Putnam N.H."/>
            <person name="Grigoriev I.V."/>
            <person name="Rokhsar D.S."/>
        </authorList>
    </citation>
    <scope>NUCLEOTIDE SEQUENCE</scope>
</reference>
<dbReference type="Gene3D" id="1.10.287.110">
    <property type="entry name" value="DnaJ domain"/>
    <property type="match status" value="1"/>
</dbReference>
<keyword evidence="5" id="KW-0449">Lipoprotein</keyword>
<dbReference type="AlphaFoldDB" id="T1FTN0"/>
<dbReference type="STRING" id="6412.T1FTN0"/>
<evidence type="ECO:0000256" key="3">
    <source>
        <dbReference type="ARBA" id="ARBA00023139"/>
    </source>
</evidence>
<dbReference type="CTD" id="20212177"/>
<dbReference type="Proteomes" id="UP000015101">
    <property type="component" value="Unassembled WGS sequence"/>
</dbReference>
<dbReference type="EMBL" id="KB096716">
    <property type="protein sequence ID" value="ESO02912.1"/>
    <property type="molecule type" value="Genomic_DNA"/>
</dbReference>
<keyword evidence="4" id="KW-0143">Chaperone</keyword>
<dbReference type="Pfam" id="PF00226">
    <property type="entry name" value="DnaJ"/>
    <property type="match status" value="1"/>
</dbReference>
<dbReference type="EMBL" id="AMQM01004898">
    <property type="status" value="NOT_ANNOTATED_CDS"/>
    <property type="molecule type" value="Genomic_DNA"/>
</dbReference>
<dbReference type="SUPFAM" id="SSF46565">
    <property type="entry name" value="Chaperone J-domain"/>
    <property type="match status" value="1"/>
</dbReference>
<evidence type="ECO:0000256" key="4">
    <source>
        <dbReference type="ARBA" id="ARBA00023186"/>
    </source>
</evidence>
<dbReference type="InParanoid" id="T1FTN0"/>
<feature type="compositionally biased region" description="Basic and acidic residues" evidence="6">
    <location>
        <begin position="155"/>
        <end position="169"/>
    </location>
</feature>
<dbReference type="OMA" id="CCLCCNF"/>
<dbReference type="HOGENOM" id="CLU_017633_14_1_1"/>
<keyword evidence="11" id="KW-1185">Reference proteome</keyword>
<accession>T1FTN0</accession>
<keyword evidence="2" id="KW-0472">Membrane</keyword>
<dbReference type="GO" id="GO:0005737">
    <property type="term" value="C:cytoplasm"/>
    <property type="evidence" value="ECO:0007669"/>
    <property type="project" value="UniProtKB-ARBA"/>
</dbReference>